<gene>
    <name evidence="6" type="ORF">KI387_037483</name>
</gene>
<keyword evidence="7" id="KW-1185">Reference proteome</keyword>
<dbReference type="EMBL" id="JAHRHJ020000007">
    <property type="protein sequence ID" value="KAH9309572.1"/>
    <property type="molecule type" value="Genomic_DNA"/>
</dbReference>
<evidence type="ECO:0000256" key="3">
    <source>
        <dbReference type="ARBA" id="ARBA00023163"/>
    </source>
</evidence>
<dbReference type="InterPro" id="IPR003340">
    <property type="entry name" value="B3_DNA-bd"/>
</dbReference>
<keyword evidence="1" id="KW-0805">Transcription regulation</keyword>
<keyword evidence="2" id="KW-0238">DNA-binding</keyword>
<reference evidence="6 7" key="1">
    <citation type="journal article" date="2021" name="Nat. Plants">
        <title>The Taxus genome provides insights into paclitaxel biosynthesis.</title>
        <authorList>
            <person name="Xiong X."/>
            <person name="Gou J."/>
            <person name="Liao Q."/>
            <person name="Li Y."/>
            <person name="Zhou Q."/>
            <person name="Bi G."/>
            <person name="Li C."/>
            <person name="Du R."/>
            <person name="Wang X."/>
            <person name="Sun T."/>
            <person name="Guo L."/>
            <person name="Liang H."/>
            <person name="Lu P."/>
            <person name="Wu Y."/>
            <person name="Zhang Z."/>
            <person name="Ro D.K."/>
            <person name="Shang Y."/>
            <person name="Huang S."/>
            <person name="Yan J."/>
        </authorList>
    </citation>
    <scope>NUCLEOTIDE SEQUENCE [LARGE SCALE GENOMIC DNA]</scope>
    <source>
        <strain evidence="6">Ta-2019</strain>
    </source>
</reference>
<dbReference type="SUPFAM" id="SSF101936">
    <property type="entry name" value="DNA-binding pseudobarrel domain"/>
    <property type="match status" value="1"/>
</dbReference>
<dbReference type="AlphaFoldDB" id="A0AA38FS07"/>
<name>A0AA38FS07_TAXCH</name>
<sequence length="170" mass="19932">MDNDNEEYKCGIVNNIRDSFDGCFHFLRVMPKDFTQKLSIPAAFVPKLGFETREYVILEGPSPQRWAVKLWRTSTQLEFRHGWEEFVQYHAIEFGDFLVFKYVCRSYFKVRIFGRNGLEKNVISSENVRKKCCDTAPASRCLVACYSDEEPIYDHAEACLKRGKKHTFFS</sequence>
<evidence type="ECO:0000256" key="4">
    <source>
        <dbReference type="ARBA" id="ARBA00023242"/>
    </source>
</evidence>
<keyword evidence="4" id="KW-0539">Nucleus</keyword>
<dbReference type="CDD" id="cd10017">
    <property type="entry name" value="B3_DNA"/>
    <property type="match status" value="1"/>
</dbReference>
<comment type="caution">
    <text evidence="6">The sequence shown here is derived from an EMBL/GenBank/DDBJ whole genome shotgun (WGS) entry which is preliminary data.</text>
</comment>
<feature type="domain" description="TF-B3" evidence="5">
    <location>
        <begin position="23"/>
        <end position="116"/>
    </location>
</feature>
<evidence type="ECO:0000256" key="1">
    <source>
        <dbReference type="ARBA" id="ARBA00023015"/>
    </source>
</evidence>
<keyword evidence="3" id="KW-0804">Transcription</keyword>
<dbReference type="Proteomes" id="UP000824469">
    <property type="component" value="Unassembled WGS sequence"/>
</dbReference>
<dbReference type="InterPro" id="IPR050655">
    <property type="entry name" value="Plant_B3_domain"/>
</dbReference>
<dbReference type="PROSITE" id="PS50863">
    <property type="entry name" value="B3"/>
    <property type="match status" value="1"/>
</dbReference>
<dbReference type="PANTHER" id="PTHR31920">
    <property type="entry name" value="B3 DOMAIN-CONTAINING"/>
    <property type="match status" value="1"/>
</dbReference>
<organism evidence="6 7">
    <name type="scientific">Taxus chinensis</name>
    <name type="common">Chinese yew</name>
    <name type="synonym">Taxus wallichiana var. chinensis</name>
    <dbReference type="NCBI Taxonomy" id="29808"/>
    <lineage>
        <taxon>Eukaryota</taxon>
        <taxon>Viridiplantae</taxon>
        <taxon>Streptophyta</taxon>
        <taxon>Embryophyta</taxon>
        <taxon>Tracheophyta</taxon>
        <taxon>Spermatophyta</taxon>
        <taxon>Pinopsida</taxon>
        <taxon>Pinidae</taxon>
        <taxon>Conifers II</taxon>
        <taxon>Cupressales</taxon>
        <taxon>Taxaceae</taxon>
        <taxon>Taxus</taxon>
    </lineage>
</organism>
<proteinExistence type="predicted"/>
<dbReference type="SMART" id="SM01019">
    <property type="entry name" value="B3"/>
    <property type="match status" value="1"/>
</dbReference>
<dbReference type="InterPro" id="IPR015300">
    <property type="entry name" value="DNA-bd_pseudobarrel_sf"/>
</dbReference>
<dbReference type="GO" id="GO:0003677">
    <property type="term" value="F:DNA binding"/>
    <property type="evidence" value="ECO:0007669"/>
    <property type="project" value="UniProtKB-KW"/>
</dbReference>
<evidence type="ECO:0000313" key="6">
    <source>
        <dbReference type="EMBL" id="KAH9309572.1"/>
    </source>
</evidence>
<accession>A0AA38FS07</accession>
<evidence type="ECO:0000313" key="7">
    <source>
        <dbReference type="Proteomes" id="UP000824469"/>
    </source>
</evidence>
<dbReference type="Pfam" id="PF02362">
    <property type="entry name" value="B3"/>
    <property type="match status" value="1"/>
</dbReference>
<evidence type="ECO:0000259" key="5">
    <source>
        <dbReference type="PROSITE" id="PS50863"/>
    </source>
</evidence>
<feature type="non-terminal residue" evidence="6">
    <location>
        <position position="170"/>
    </location>
</feature>
<protein>
    <recommendedName>
        <fullName evidence="5">TF-B3 domain-containing protein</fullName>
    </recommendedName>
</protein>
<dbReference type="PANTHER" id="PTHR31920:SF132">
    <property type="entry name" value="TF-B3 DOMAIN-CONTAINING PROTEIN"/>
    <property type="match status" value="1"/>
</dbReference>
<dbReference type="Gene3D" id="2.40.330.10">
    <property type="entry name" value="DNA-binding pseudobarrel domain"/>
    <property type="match status" value="1"/>
</dbReference>
<evidence type="ECO:0000256" key="2">
    <source>
        <dbReference type="ARBA" id="ARBA00023125"/>
    </source>
</evidence>